<evidence type="ECO:0000256" key="1">
    <source>
        <dbReference type="SAM" id="Phobius"/>
    </source>
</evidence>
<dbReference type="Proteomes" id="UP000770717">
    <property type="component" value="Unassembled WGS sequence"/>
</dbReference>
<organism evidence="2 3">
    <name type="scientific">Eleutherodactylus coqui</name>
    <name type="common">Puerto Rican coqui</name>
    <dbReference type="NCBI Taxonomy" id="57060"/>
    <lineage>
        <taxon>Eukaryota</taxon>
        <taxon>Metazoa</taxon>
        <taxon>Chordata</taxon>
        <taxon>Craniata</taxon>
        <taxon>Vertebrata</taxon>
        <taxon>Euteleostomi</taxon>
        <taxon>Amphibia</taxon>
        <taxon>Batrachia</taxon>
        <taxon>Anura</taxon>
        <taxon>Neobatrachia</taxon>
        <taxon>Hyloidea</taxon>
        <taxon>Eleutherodactylidae</taxon>
        <taxon>Eleutherodactylinae</taxon>
        <taxon>Eleutherodactylus</taxon>
        <taxon>Eleutherodactylus</taxon>
    </lineage>
</organism>
<accession>A0A8J6KI07</accession>
<proteinExistence type="predicted"/>
<keyword evidence="3" id="KW-1185">Reference proteome</keyword>
<gene>
    <name evidence="2" type="ORF">GDO78_001569</name>
</gene>
<reference evidence="2" key="1">
    <citation type="thesis" date="2020" institute="ProQuest LLC" country="789 East Eisenhower Parkway, Ann Arbor, MI, USA">
        <title>Comparative Genomics and Chromosome Evolution.</title>
        <authorList>
            <person name="Mudd A.B."/>
        </authorList>
    </citation>
    <scope>NUCLEOTIDE SEQUENCE</scope>
    <source>
        <strain evidence="2">HN-11 Male</strain>
        <tissue evidence="2">Kidney and liver</tissue>
    </source>
</reference>
<protein>
    <submittedName>
        <fullName evidence="2">Uncharacterized protein</fullName>
    </submittedName>
</protein>
<evidence type="ECO:0000313" key="2">
    <source>
        <dbReference type="EMBL" id="KAG9493762.1"/>
    </source>
</evidence>
<comment type="caution">
    <text evidence="2">The sequence shown here is derived from an EMBL/GenBank/DDBJ whole genome shotgun (WGS) entry which is preliminary data.</text>
</comment>
<name>A0A8J6KI07_ELECQ</name>
<keyword evidence="1" id="KW-0812">Transmembrane</keyword>
<dbReference type="AlphaFoldDB" id="A0A8J6KI07"/>
<dbReference type="EMBL" id="WNTK01000001">
    <property type="protein sequence ID" value="KAG9493762.1"/>
    <property type="molecule type" value="Genomic_DNA"/>
</dbReference>
<sequence>MQICISLHKIGIHRKLLQKFMGAVIWSFTVGSIDVIHLWTRAPRDGLLIHRKQATEKKQNLNIKAIPDKKNTIYYWKYLFQVVI</sequence>
<evidence type="ECO:0000313" key="3">
    <source>
        <dbReference type="Proteomes" id="UP000770717"/>
    </source>
</evidence>
<keyword evidence="1" id="KW-1133">Transmembrane helix</keyword>
<feature type="transmembrane region" description="Helical" evidence="1">
    <location>
        <begin position="20"/>
        <end position="39"/>
    </location>
</feature>
<keyword evidence="1" id="KW-0472">Membrane</keyword>